<feature type="transmembrane region" description="Helical" evidence="1">
    <location>
        <begin position="132"/>
        <end position="149"/>
    </location>
</feature>
<keyword evidence="1" id="KW-0472">Membrane</keyword>
<proteinExistence type="predicted"/>
<sequence length="277" mass="33158">MIKQPRPQDFVQRSNLRGFSVLIFDWSVIFSVIGISIWADSWIVYLISVWVIGAFQYAIGESLFHEASHGNLFKTKKLNDYLEWLYAIPFFVDMNQYRKEHTDHHYKMNTKDDHIVRDYNIHGLNNPKKNLFWMWFVKPVIGYAGLFYLRFAIQLNPLKSSIKFAIFWIPVIAICWHFEVLHILAMYWFVPFLWSFASFFYWAEISEHYNTKSGSRSDLGFLKNLFHHNGGYHYIHHKYPTIPWYKLPEAHKVFAPSDIDISYGFVDTYRQMKNNQQ</sequence>
<evidence type="ECO:0000313" key="3">
    <source>
        <dbReference type="EMBL" id="AFS81055.1"/>
    </source>
</evidence>
<name>K0B7X3_9ARCH</name>
<keyword evidence="1" id="KW-0812">Transmembrane</keyword>
<dbReference type="STRING" id="1229908.NKOR_05860"/>
<feature type="domain" description="Fatty acid desaturase" evidence="2">
    <location>
        <begin position="41"/>
        <end position="255"/>
    </location>
</feature>
<keyword evidence="4" id="KW-1185">Reference proteome</keyword>
<feature type="transmembrane region" description="Helical" evidence="1">
    <location>
        <begin position="16"/>
        <end position="36"/>
    </location>
</feature>
<dbReference type="GeneID" id="13725207"/>
<dbReference type="HOGENOM" id="CLU_1003264_0_0_2"/>
<dbReference type="AlphaFoldDB" id="K0B7X3"/>
<dbReference type="GO" id="GO:0016020">
    <property type="term" value="C:membrane"/>
    <property type="evidence" value="ECO:0007669"/>
    <property type="project" value="GOC"/>
</dbReference>
<dbReference type="PANTHER" id="PTHR12879">
    <property type="entry name" value="SPHINGOLIPID DELTA 4 DESATURASE/C-4 HYDROXYLASE PROTEIN DES2"/>
    <property type="match status" value="1"/>
</dbReference>
<dbReference type="Pfam" id="PF00487">
    <property type="entry name" value="FA_desaturase"/>
    <property type="match status" value="1"/>
</dbReference>
<evidence type="ECO:0000259" key="2">
    <source>
        <dbReference type="Pfam" id="PF00487"/>
    </source>
</evidence>
<protein>
    <recommendedName>
        <fullName evidence="2">Fatty acid desaturase domain-containing protein</fullName>
    </recommendedName>
</protein>
<accession>K0B7X3</accession>
<reference evidence="3 4" key="1">
    <citation type="journal article" date="2012" name="J. Bacteriol.">
        <title>Draft Genome Sequence of an Ammonia-Oxidizing Archaeon, "Candidatus Nitrosopumilus koreensis" AR1, from Marine Sediment.</title>
        <authorList>
            <person name="Park S.J."/>
            <person name="Kim J.G."/>
            <person name="Jung M.Y."/>
            <person name="Kim S.J."/>
            <person name="Cha I.T."/>
            <person name="Kwon K."/>
            <person name="Lee J.H."/>
            <person name="Rhee S.K."/>
        </authorList>
    </citation>
    <scope>NUCLEOTIDE SEQUENCE [LARGE SCALE GENOMIC DNA]</scope>
    <source>
        <strain evidence="3 4">AR1</strain>
    </source>
</reference>
<dbReference type="EMBL" id="CP003842">
    <property type="protein sequence ID" value="AFS81055.1"/>
    <property type="molecule type" value="Genomic_DNA"/>
</dbReference>
<dbReference type="InterPro" id="IPR005804">
    <property type="entry name" value="FA_desaturase_dom"/>
</dbReference>
<feature type="transmembrane region" description="Helical" evidence="1">
    <location>
        <begin position="42"/>
        <end position="60"/>
    </location>
</feature>
<dbReference type="GO" id="GO:0046513">
    <property type="term" value="P:ceramide biosynthetic process"/>
    <property type="evidence" value="ECO:0007669"/>
    <property type="project" value="TreeGrafter"/>
</dbReference>
<gene>
    <name evidence="3" type="ORF">NKOR_05860</name>
</gene>
<dbReference type="GO" id="GO:0042284">
    <property type="term" value="F:sphingolipid delta-4 desaturase activity"/>
    <property type="evidence" value="ECO:0007669"/>
    <property type="project" value="TreeGrafter"/>
</dbReference>
<evidence type="ECO:0000256" key="1">
    <source>
        <dbReference type="SAM" id="Phobius"/>
    </source>
</evidence>
<organism evidence="3 4">
    <name type="scientific">Candidatus Nitrosopumilus koreensis AR1</name>
    <dbReference type="NCBI Taxonomy" id="1229908"/>
    <lineage>
        <taxon>Archaea</taxon>
        <taxon>Nitrososphaerota</taxon>
        <taxon>Nitrososphaeria</taxon>
        <taxon>Nitrosopumilales</taxon>
        <taxon>Nitrosopumilaceae</taxon>
        <taxon>Nitrosopumilus</taxon>
    </lineage>
</organism>
<feature type="transmembrane region" description="Helical" evidence="1">
    <location>
        <begin position="185"/>
        <end position="203"/>
    </location>
</feature>
<dbReference type="RefSeq" id="WP_014963439.1">
    <property type="nucleotide sequence ID" value="NC_018655.1"/>
</dbReference>
<dbReference type="PANTHER" id="PTHR12879:SF8">
    <property type="entry name" value="SPHINGOLIPID DELTA(4)-DESATURASE DES1"/>
    <property type="match status" value="1"/>
</dbReference>
<evidence type="ECO:0000313" key="4">
    <source>
        <dbReference type="Proteomes" id="UP000006101"/>
    </source>
</evidence>
<dbReference type="PATRIC" id="fig|1229908.8.peg.1276"/>
<dbReference type="KEGG" id="nkr:NKOR_05860"/>
<dbReference type="Proteomes" id="UP000006101">
    <property type="component" value="Chromosome"/>
</dbReference>
<keyword evidence="1" id="KW-1133">Transmembrane helix</keyword>